<dbReference type="PROSITE" id="PS50089">
    <property type="entry name" value="ZF_RING_2"/>
    <property type="match status" value="1"/>
</dbReference>
<dbReference type="GO" id="GO:0061630">
    <property type="term" value="F:ubiquitin protein ligase activity"/>
    <property type="evidence" value="ECO:0007669"/>
    <property type="project" value="TreeGrafter"/>
</dbReference>
<dbReference type="SUPFAM" id="SSF161219">
    <property type="entry name" value="CHY zinc finger-like"/>
    <property type="match status" value="1"/>
</dbReference>
<dbReference type="InterPro" id="IPR011990">
    <property type="entry name" value="TPR-like_helical_dom_sf"/>
</dbReference>
<sequence length="1121" mass="125286">MDATDSKIPKNAVSESHLEDELECDDNQSARRSTFEQFQETMDQFQQCKVEAAIESLQAGHKHFLNLTPDSLGNPTDYEKELVDRGREMCLSYCSAPPFFGAVLLNPKLIADKEDHFYVSFTMVFAAVALKLHKYKIAIDLFQRCDSLYTFDATPCPKDNEQVMDILRAVAKANVGYVYLIMGVMDNASDYLECALEIFETFKNKNKTDSLEINIVAIQTNLSLAYQCQKNYIAAVKLQERLILKAKYPILPPHLVAAIHYNRAELFIELKEPVKALMELRTLDSLFERMNNEEAIFSKFISSKICLAYQKIGDVARAEEIAERLTFPSLSPESLSSPLSPSLKSFSTASGSGSESSSSSSSSSVSSSSSSSPSSTSSSSSSASSLMSSFSFFFTDFEAVLGCNGKCQWDFLFATILNLVDFHLNEKNLEYASFLDVFVPICKETLGKNHPTYASFLYRQGVRFFLMERNLSSKNCFEEALNILTSFGYGLDHPDLLQCNIALARLLLCEDFQEVPQLKSRRDRSWREFPCDAADGVVSPDIPSFREDSNKWDSNEELDGPGKISDRENRRGKNYDHLENAPQKDENKGISISQKIQKTPNEVSGGRNDTLKASFHGGYVVADSGENPDVITTNGACGFDKDWNTQAVALPKTPGDSHGINSKTKTYFGLKGGRRSDLPSGHSSQRDASGDDFGTNHIGIDPSFLARHSYECNASDERWDSCDPFEDSEVLAGSHSEYTRSRCMTEVYHLTSPSSTKFPECRDFAKTVPAKTFGLPQSSSFHEDGCKANLPFTNISPDGHVLAERPTFSSQFERKDDAPGFLPDGESAGAGHGLLNSNSNTSADESLAVLEQRVAEACCLVEKTLKERQEREKSMKETEQKRKDKRARKQQLARERKEREAREARETELRNERVEGNSTSGGQETPLQDSASAGVRQWLCEHYQRLCRVKFSCCGKFFPCHRCHNNSGCPNDNSKAREACSVECSVCSHQQEINQDAHTCVRCKTRFSAYFCSVCKHFTGEDKAPYHCEKCGICRIYKDRSFHCDVCNVCLDKRLEGRHSCRANSGHDECCICLEDAFSGCQILPCSHKVHRECAIAMIQNGVRSCPICRHPLYSQTGMNE</sequence>
<gene>
    <name evidence="9" type="ORF">PMEA_00028225</name>
</gene>
<keyword evidence="2 4" id="KW-0863">Zinc-finger</keyword>
<evidence type="ECO:0000313" key="9">
    <source>
        <dbReference type="EMBL" id="CAH3155805.1"/>
    </source>
</evidence>
<dbReference type="PROSITE" id="PS51266">
    <property type="entry name" value="ZF_CHY"/>
    <property type="match status" value="1"/>
</dbReference>
<feature type="domain" description="RING-type" evidence="6">
    <location>
        <begin position="1070"/>
        <end position="1110"/>
    </location>
</feature>
<dbReference type="InterPro" id="IPR019734">
    <property type="entry name" value="TPR_rpt"/>
</dbReference>
<keyword evidence="1" id="KW-0479">Metal-binding</keyword>
<dbReference type="PANTHER" id="PTHR21319:SF53">
    <property type="entry name" value="RING FINGER AND CHY ZINC FINGER DOMAIN-CONTAINING PROTEIN 1"/>
    <property type="match status" value="1"/>
</dbReference>
<keyword evidence="3" id="KW-0862">Zinc</keyword>
<name>A0AAU9XRN5_9CNID</name>
<dbReference type="SUPFAM" id="SSF57850">
    <property type="entry name" value="RING/U-box"/>
    <property type="match status" value="1"/>
</dbReference>
<feature type="compositionally biased region" description="Basic and acidic residues" evidence="5">
    <location>
        <begin position="564"/>
        <end position="588"/>
    </location>
</feature>
<feature type="compositionally biased region" description="Polar residues" evidence="5">
    <location>
        <begin position="590"/>
        <end position="602"/>
    </location>
</feature>
<dbReference type="GO" id="GO:0016567">
    <property type="term" value="P:protein ubiquitination"/>
    <property type="evidence" value="ECO:0007669"/>
    <property type="project" value="TreeGrafter"/>
</dbReference>
<feature type="region of interest" description="Disordered" evidence="5">
    <location>
        <begin position="813"/>
        <end position="839"/>
    </location>
</feature>
<evidence type="ECO:0000259" key="6">
    <source>
        <dbReference type="PROSITE" id="PS50089"/>
    </source>
</evidence>
<dbReference type="EMBL" id="CALNXJ010000059">
    <property type="protein sequence ID" value="CAH3155805.1"/>
    <property type="molecule type" value="Genomic_DNA"/>
</dbReference>
<evidence type="ECO:0008006" key="11">
    <source>
        <dbReference type="Google" id="ProtNLM"/>
    </source>
</evidence>
<dbReference type="AlphaFoldDB" id="A0AAU9XRN5"/>
<evidence type="ECO:0000256" key="5">
    <source>
        <dbReference type="SAM" id="MobiDB-lite"/>
    </source>
</evidence>
<dbReference type="GO" id="GO:0006511">
    <property type="term" value="P:ubiquitin-dependent protein catabolic process"/>
    <property type="evidence" value="ECO:0007669"/>
    <property type="project" value="TreeGrafter"/>
</dbReference>
<feature type="domain" description="CHY-type" evidence="7">
    <location>
        <begin position="933"/>
        <end position="1005"/>
    </location>
</feature>
<reference evidence="9 10" key="1">
    <citation type="submission" date="2022-05" db="EMBL/GenBank/DDBJ databases">
        <authorList>
            <consortium name="Genoscope - CEA"/>
            <person name="William W."/>
        </authorList>
    </citation>
    <scope>NUCLEOTIDE SEQUENCE [LARGE SCALE GENOMIC DNA]</scope>
</reference>
<dbReference type="Gene3D" id="1.25.40.10">
    <property type="entry name" value="Tetratricopeptide repeat domain"/>
    <property type="match status" value="2"/>
</dbReference>
<evidence type="ECO:0000313" key="10">
    <source>
        <dbReference type="Proteomes" id="UP001159428"/>
    </source>
</evidence>
<evidence type="ECO:0000256" key="1">
    <source>
        <dbReference type="ARBA" id="ARBA00022723"/>
    </source>
</evidence>
<feature type="compositionally biased region" description="Polar residues" evidence="5">
    <location>
        <begin position="916"/>
        <end position="929"/>
    </location>
</feature>
<dbReference type="GO" id="GO:0005737">
    <property type="term" value="C:cytoplasm"/>
    <property type="evidence" value="ECO:0007669"/>
    <property type="project" value="UniProtKB-ARBA"/>
</dbReference>
<dbReference type="PROSITE" id="PS51270">
    <property type="entry name" value="ZF_CTCHY"/>
    <property type="match status" value="1"/>
</dbReference>
<protein>
    <recommendedName>
        <fullName evidence="11">RING finger and CHY zinc finger domain-containing protein 1</fullName>
    </recommendedName>
</protein>
<dbReference type="Pfam" id="PF13639">
    <property type="entry name" value="zf-RING_2"/>
    <property type="match status" value="1"/>
</dbReference>
<feature type="region of interest" description="Disordered" evidence="5">
    <location>
        <begin position="668"/>
        <end position="695"/>
    </location>
</feature>
<dbReference type="Proteomes" id="UP001159428">
    <property type="component" value="Unassembled WGS sequence"/>
</dbReference>
<evidence type="ECO:0000259" key="7">
    <source>
        <dbReference type="PROSITE" id="PS51266"/>
    </source>
</evidence>
<dbReference type="GO" id="GO:0008270">
    <property type="term" value="F:zinc ion binding"/>
    <property type="evidence" value="ECO:0007669"/>
    <property type="project" value="UniProtKB-KW"/>
</dbReference>
<feature type="region of interest" description="Disordered" evidence="5">
    <location>
        <begin position="1"/>
        <end position="26"/>
    </location>
</feature>
<feature type="region of interest" description="Disordered" evidence="5">
    <location>
        <begin position="869"/>
        <end position="929"/>
    </location>
</feature>
<evidence type="ECO:0000256" key="3">
    <source>
        <dbReference type="ARBA" id="ARBA00022833"/>
    </source>
</evidence>
<feature type="compositionally biased region" description="Basic and acidic residues" evidence="5">
    <location>
        <begin position="892"/>
        <end position="915"/>
    </location>
</feature>
<evidence type="ECO:0000256" key="2">
    <source>
        <dbReference type="ARBA" id="ARBA00022771"/>
    </source>
</evidence>
<keyword evidence="10" id="KW-1185">Reference proteome</keyword>
<feature type="compositionally biased region" description="Basic and acidic residues" evidence="5">
    <location>
        <begin position="869"/>
        <end position="882"/>
    </location>
</feature>
<comment type="caution">
    <text evidence="9">The sequence shown here is derived from an EMBL/GenBank/DDBJ whole genome shotgun (WGS) entry which is preliminary data.</text>
</comment>
<evidence type="ECO:0000259" key="8">
    <source>
        <dbReference type="PROSITE" id="PS51270"/>
    </source>
</evidence>
<dbReference type="SUPFAM" id="SSF161245">
    <property type="entry name" value="Zinc hairpin stack"/>
    <property type="match status" value="1"/>
</dbReference>
<evidence type="ECO:0000256" key="4">
    <source>
        <dbReference type="PROSITE-ProRule" id="PRU00601"/>
    </source>
</evidence>
<dbReference type="InterPro" id="IPR017921">
    <property type="entry name" value="Znf_CTCHY"/>
</dbReference>
<dbReference type="PANTHER" id="PTHR21319">
    <property type="entry name" value="RING FINGER AND CHY ZINC FINGER DOMAIN-CONTAINING PROTEIN 1"/>
    <property type="match status" value="1"/>
</dbReference>
<dbReference type="CDD" id="cd16448">
    <property type="entry name" value="RING-H2"/>
    <property type="match status" value="1"/>
</dbReference>
<accession>A0AAU9XRN5</accession>
<organism evidence="9 10">
    <name type="scientific">Pocillopora meandrina</name>
    <dbReference type="NCBI Taxonomy" id="46732"/>
    <lineage>
        <taxon>Eukaryota</taxon>
        <taxon>Metazoa</taxon>
        <taxon>Cnidaria</taxon>
        <taxon>Anthozoa</taxon>
        <taxon>Hexacorallia</taxon>
        <taxon>Scleractinia</taxon>
        <taxon>Astrocoeniina</taxon>
        <taxon>Pocilloporidae</taxon>
        <taxon>Pocillopora</taxon>
    </lineage>
</organism>
<dbReference type="InterPro" id="IPR037275">
    <property type="entry name" value="Znf_CTCHY_sf"/>
</dbReference>
<dbReference type="Gene3D" id="3.30.40.10">
    <property type="entry name" value="Zinc/RING finger domain, C3HC4 (zinc finger)"/>
    <property type="match status" value="1"/>
</dbReference>
<dbReference type="SUPFAM" id="SSF48452">
    <property type="entry name" value="TPR-like"/>
    <property type="match status" value="1"/>
</dbReference>
<dbReference type="Pfam" id="PF05495">
    <property type="entry name" value="zf-CHY"/>
    <property type="match status" value="1"/>
</dbReference>
<dbReference type="SMART" id="SM00028">
    <property type="entry name" value="TPR"/>
    <property type="match status" value="2"/>
</dbReference>
<feature type="region of interest" description="Disordered" evidence="5">
    <location>
        <begin position="540"/>
        <end position="608"/>
    </location>
</feature>
<feature type="domain" description="CTCHY-type" evidence="8">
    <location>
        <begin position="1007"/>
        <end position="1069"/>
    </location>
</feature>
<feature type="compositionally biased region" description="Basic and acidic residues" evidence="5">
    <location>
        <begin position="544"/>
        <end position="554"/>
    </location>
</feature>
<dbReference type="InterPro" id="IPR013083">
    <property type="entry name" value="Znf_RING/FYVE/PHD"/>
</dbReference>
<dbReference type="InterPro" id="IPR008913">
    <property type="entry name" value="Znf_CHY"/>
</dbReference>
<dbReference type="InterPro" id="IPR037274">
    <property type="entry name" value="Znf_CHY_sf"/>
</dbReference>
<dbReference type="InterPro" id="IPR001841">
    <property type="entry name" value="Znf_RING"/>
</dbReference>
<proteinExistence type="predicted"/>
<dbReference type="GO" id="GO:0005634">
    <property type="term" value="C:nucleus"/>
    <property type="evidence" value="ECO:0007669"/>
    <property type="project" value="TreeGrafter"/>
</dbReference>
<dbReference type="SMART" id="SM00184">
    <property type="entry name" value="RING"/>
    <property type="match status" value="1"/>
</dbReference>
<feature type="region of interest" description="Disordered" evidence="5">
    <location>
        <begin position="350"/>
        <end position="381"/>
    </location>
</feature>